<proteinExistence type="inferred from homology"/>
<dbReference type="GO" id="GO:0006351">
    <property type="term" value="P:DNA-templated transcription"/>
    <property type="evidence" value="ECO:0007669"/>
    <property type="project" value="InterPro"/>
</dbReference>
<keyword evidence="12" id="KW-0542">Nucleomorph</keyword>
<dbReference type="Proteomes" id="UP000243423">
    <property type="component" value="Nucleomorph 2"/>
</dbReference>
<dbReference type="InterPro" id="IPR000722">
    <property type="entry name" value="RNA_pol_asu"/>
</dbReference>
<keyword evidence="5 10" id="KW-0548">Nucleotidyltransferase</keyword>
<evidence type="ECO:0000256" key="6">
    <source>
        <dbReference type="ARBA" id="ARBA00022723"/>
    </source>
</evidence>
<evidence type="ECO:0000259" key="11">
    <source>
        <dbReference type="SMART" id="SM00663"/>
    </source>
</evidence>
<dbReference type="Gene3D" id="1.10.274.100">
    <property type="entry name" value="RNA polymerase Rpb1, domain 3"/>
    <property type="match status" value="1"/>
</dbReference>
<keyword evidence="3 10" id="KW-0240">DNA-directed RNA polymerase</keyword>
<evidence type="ECO:0000256" key="7">
    <source>
        <dbReference type="ARBA" id="ARBA00022833"/>
    </source>
</evidence>
<gene>
    <name evidence="12" type="primary">rpc1</name>
    <name evidence="12" type="ORF">CPARA_2gp324</name>
</gene>
<dbReference type="InterPro" id="IPR042102">
    <property type="entry name" value="RNA_pol_Rpb1_3_sf"/>
</dbReference>
<dbReference type="GO" id="GO:0003677">
    <property type="term" value="F:DNA binding"/>
    <property type="evidence" value="ECO:0007669"/>
    <property type="project" value="InterPro"/>
</dbReference>
<keyword evidence="8 10" id="KW-0804">Transcription</keyword>
<comment type="function">
    <text evidence="10">DNA-dependent RNA polymerase catalyzes the transcription of DNA into RNA using the four ribonucleoside triphosphates as substrates.</text>
</comment>
<dbReference type="EC" id="2.7.7.6" evidence="10"/>
<comment type="subcellular location">
    <subcellularLocation>
        <location evidence="1">Nucleus</location>
    </subcellularLocation>
</comment>
<dbReference type="InterPro" id="IPR038120">
    <property type="entry name" value="Rpb1_funnel_sf"/>
</dbReference>
<dbReference type="InterPro" id="IPR006592">
    <property type="entry name" value="RNA_pol_N"/>
</dbReference>
<dbReference type="InterPro" id="IPR007066">
    <property type="entry name" value="RNA_pol_Rpb1_3"/>
</dbReference>
<dbReference type="Gene3D" id="3.30.1490.180">
    <property type="entry name" value="RNA polymerase ii"/>
    <property type="match status" value="1"/>
</dbReference>
<dbReference type="SMART" id="SM00663">
    <property type="entry name" value="RPOLA_N"/>
    <property type="match status" value="1"/>
</dbReference>
<accession>F2HI36</accession>
<evidence type="ECO:0000256" key="9">
    <source>
        <dbReference type="ARBA" id="ARBA00023242"/>
    </source>
</evidence>
<dbReference type="PANTHER" id="PTHR48446:SF1">
    <property type="entry name" value="DNA-DIRECTED RNA POLYMERASE SUBUNIT BETA' N-TERMINAL SECTION"/>
    <property type="match status" value="1"/>
</dbReference>
<comment type="catalytic activity">
    <reaction evidence="10">
        <text>RNA(n) + a ribonucleoside 5'-triphosphate = RNA(n+1) + diphosphate</text>
        <dbReference type="Rhea" id="RHEA:21248"/>
        <dbReference type="Rhea" id="RHEA-COMP:14527"/>
        <dbReference type="Rhea" id="RHEA-COMP:17342"/>
        <dbReference type="ChEBI" id="CHEBI:33019"/>
        <dbReference type="ChEBI" id="CHEBI:61557"/>
        <dbReference type="ChEBI" id="CHEBI:140395"/>
        <dbReference type="EC" id="2.7.7.6"/>
    </reaction>
</comment>
<dbReference type="Gene3D" id="1.10.132.30">
    <property type="match status" value="1"/>
</dbReference>
<comment type="similarity">
    <text evidence="2 10">Belongs to the RNA polymerase beta' chain family.</text>
</comment>
<dbReference type="SUPFAM" id="SSF64484">
    <property type="entry name" value="beta and beta-prime subunits of DNA dependent RNA-polymerase"/>
    <property type="match status" value="1"/>
</dbReference>
<dbReference type="Gene3D" id="2.40.40.20">
    <property type="match status" value="1"/>
</dbReference>
<reference evidence="12 13" key="1">
    <citation type="journal article" date="2011" name="Genome Biol. Evol.">
        <title>Complete nucleomorph genome sequence of the nonphotosynthetic alga Cryptomonas paramecium reveals a core nucleomorph gene set.</title>
        <authorList>
            <person name="Tanifuji G."/>
            <person name="Onodera N.T."/>
            <person name="Wheeler T.J."/>
            <person name="Dlutek M."/>
            <person name="Donaher N."/>
            <person name="Archibald J.M."/>
        </authorList>
    </citation>
    <scope>NUCLEOTIDE SEQUENCE [LARGE SCALE GENOMIC DNA]</scope>
    <source>
        <strain evidence="12 13">CCAP977/2A</strain>
    </source>
</reference>
<evidence type="ECO:0000256" key="5">
    <source>
        <dbReference type="ARBA" id="ARBA00022695"/>
    </source>
</evidence>
<keyword evidence="6" id="KW-0479">Metal-binding</keyword>
<name>F2HI36_9CRYP</name>
<dbReference type="FunFam" id="2.40.40.20:FF:000019">
    <property type="entry name" value="DNA-directed RNA polymerase II subunit RPB1"/>
    <property type="match status" value="1"/>
</dbReference>
<dbReference type="Pfam" id="PF00623">
    <property type="entry name" value="RNA_pol_Rpb1_2"/>
    <property type="match status" value="1"/>
</dbReference>
<dbReference type="InterPro" id="IPR007083">
    <property type="entry name" value="RNA_pol_Rpb1_4"/>
</dbReference>
<dbReference type="GO" id="GO:0046872">
    <property type="term" value="F:metal ion binding"/>
    <property type="evidence" value="ECO:0007669"/>
    <property type="project" value="UniProtKB-KW"/>
</dbReference>
<organism evidence="12 13">
    <name type="scientific">Cryptomonas paramaecium</name>
    <dbReference type="NCBI Taxonomy" id="2898"/>
    <lineage>
        <taxon>Eukaryota</taxon>
        <taxon>Cryptophyceae</taxon>
        <taxon>Cryptomonadales</taxon>
        <taxon>Cryptomonadaceae</taxon>
        <taxon>Cryptomonas</taxon>
    </lineage>
</organism>
<dbReference type="InterPro" id="IPR007080">
    <property type="entry name" value="RNA_pol_Rpb1_1"/>
</dbReference>
<dbReference type="GO" id="GO:0003899">
    <property type="term" value="F:DNA-directed RNA polymerase activity"/>
    <property type="evidence" value="ECO:0007669"/>
    <property type="project" value="UniProtKB-EC"/>
</dbReference>
<evidence type="ECO:0000256" key="10">
    <source>
        <dbReference type="RuleBase" id="RU004279"/>
    </source>
</evidence>
<dbReference type="InterPro" id="IPR044893">
    <property type="entry name" value="RNA_pol_Rpb1_clamp_domain"/>
</dbReference>
<evidence type="ECO:0000256" key="1">
    <source>
        <dbReference type="ARBA" id="ARBA00004123"/>
    </source>
</evidence>
<keyword evidence="4 10" id="KW-0808">Transferase</keyword>
<geneLocation type="nucleomorph" evidence="12"/>
<dbReference type="GeneID" id="10447226"/>
<dbReference type="Pfam" id="PF04998">
    <property type="entry name" value="RNA_pol_Rpb1_5"/>
    <property type="match status" value="1"/>
</dbReference>
<dbReference type="GO" id="GO:0005634">
    <property type="term" value="C:nucleus"/>
    <property type="evidence" value="ECO:0007669"/>
    <property type="project" value="UniProtKB-SubCell"/>
</dbReference>
<sequence>MDKIGIEFSYMSATENISQCSTSISNHFLYSNLTNKFCQGGLLDDKLGCHQKFLCKICEKSIKECTGHFGYIKLYLPVFNIGYLKSVQTLLQIVCKSCSRVLVKSKKTKTNILNISKEIGSGKEYNFIKHIIKIVQNIKTNTNCVHCNSKNGIVKKLGNFNFIHDVTFWQSFENKKKKPNLIILNPLKAFRIFQKIGTNDLNLIGMEQINSRPENLILTYITVPPLTIRPSISVTETITNEDDLTLKLSDIQYFNLQIKQILLTGVNVKMLVENWNMLQIEISRYMNSEIFLTETNNKIHKGLYQRLKGKKGRFRGNLGGKRVDFCARTVISPDPNLYLNYVGIPLQIALKLTLPEKVNKLNFERLQRSVYRGCYKYPGANFILNTEGNKICIQERNVFLKKITIKENFRIERHIKDNDTILFNRQPSLHRVSIMSHRIKIVPNKTFKLNSCSCKPYNADFDGDEMNIHVPQTQKARSESMVLMNLALNTITPRNGELQISPTQDLLSLSFLMTSRNQFFSLETFSNFYISKDKKNFPVPSIIKPVQLWTGKQVFFSILCINHDLSDEKKNRFYQPDINVFQNTEKTYSLNKQQCSPFVCPHDGWVVFKKKELISGRIGKQSIGPNNSFSFLYTLANLHSFCSIINSISKYSYIALKSISEYGFSIGIDDVIPNYKLSQKKKNIIRHSYGLCQFIKRISVKENFHYKIYKILSTVRDTLGKSFLEAQSFKNNFSVNMVTSGSKGSMVNLAQMISCVGQQSIKNNYIHYSTFNRILVSSKYNYLKFTPEDDGFIVYSFQEGLTNKNFFLHTMAGREGLIDTAIKTAQTGYIQRRLIKFLEDIVCSYDFSTRTADGRLIRFKLGETNFEPMKNIWFFSLNCTQLINLDKISSTTFSMLSFFEIDSLSKAFDFFDTENILYLNNFRNFFFTFYTKYFIIYNGYFTKVDLIFRKISKIFLSCLTDPGSPVGAEAGQSIGEPSTQLTLQTFHSAGISDTNITLGTCRINEILNASKTINFPTTKIQLTTSIKKHILGIKKLLKGFSLKNICEVIKITLKANKLKCDIKLNLNEFLFICKLIELNEIKKKIKNYQIKSKFVMKKTKNKLKIFFYNSSFTCKFTHFKLMKLINFCKNHLVDLPLNKSLTPDKRLISQYKKNPEFILKGSNLMSLANFSFVNQKTIYSNHIFDTVKTLGIEAARSVIVIELEIIFEAYGIKINKKHLSLLSDLMTFQGEILGITRYGLAKIKSNTLVLASFEKTVENLFTSAIKISKDQVCGVSENIILGKEIPIGTGLVSLQYDQ</sequence>
<protein>
    <recommendedName>
        <fullName evidence="10">DNA-directed RNA polymerase subunit</fullName>
        <ecNumber evidence="10">2.7.7.6</ecNumber>
    </recommendedName>
</protein>
<keyword evidence="7" id="KW-0862">Zinc</keyword>
<feature type="domain" description="RNA polymerase N-terminal" evidence="11">
    <location>
        <begin position="214"/>
        <end position="514"/>
    </location>
</feature>
<dbReference type="GO" id="GO:0000428">
    <property type="term" value="C:DNA-directed RNA polymerase complex"/>
    <property type="evidence" value="ECO:0007669"/>
    <property type="project" value="UniProtKB-KW"/>
</dbReference>
<evidence type="ECO:0000313" key="13">
    <source>
        <dbReference type="Proteomes" id="UP000243423"/>
    </source>
</evidence>
<dbReference type="Pfam" id="PF04983">
    <property type="entry name" value="RNA_pol_Rpb1_3"/>
    <property type="match status" value="1"/>
</dbReference>
<dbReference type="PANTHER" id="PTHR48446">
    <property type="entry name" value="DNA-DIRECTED RNA POLYMERASE SUBUNIT BETA' N-TERMINAL SECTION"/>
    <property type="match status" value="1"/>
</dbReference>
<dbReference type="Gene3D" id="6.10.250.2940">
    <property type="match status" value="1"/>
</dbReference>
<evidence type="ECO:0000256" key="2">
    <source>
        <dbReference type="ARBA" id="ARBA00006460"/>
    </source>
</evidence>
<evidence type="ECO:0000256" key="4">
    <source>
        <dbReference type="ARBA" id="ARBA00022679"/>
    </source>
</evidence>
<evidence type="ECO:0000256" key="3">
    <source>
        <dbReference type="ARBA" id="ARBA00022478"/>
    </source>
</evidence>
<dbReference type="EMBL" id="CP002173">
    <property type="protein sequence ID" value="AEA38982.1"/>
    <property type="molecule type" value="Genomic_DNA"/>
</dbReference>
<dbReference type="Gene3D" id="4.10.860.120">
    <property type="entry name" value="RNA polymerase II, clamp domain"/>
    <property type="match status" value="1"/>
</dbReference>
<keyword evidence="9" id="KW-0539">Nucleus</keyword>
<dbReference type="Pfam" id="PF05000">
    <property type="entry name" value="RNA_pol_Rpb1_4"/>
    <property type="match status" value="1"/>
</dbReference>
<evidence type="ECO:0000256" key="8">
    <source>
        <dbReference type="ARBA" id="ARBA00023163"/>
    </source>
</evidence>
<dbReference type="InterPro" id="IPR015700">
    <property type="entry name" value="RPC1"/>
</dbReference>
<dbReference type="Gene3D" id="1.10.150.390">
    <property type="match status" value="1"/>
</dbReference>
<dbReference type="Pfam" id="PF04997">
    <property type="entry name" value="RNA_pol_Rpb1_1"/>
    <property type="match status" value="1"/>
</dbReference>
<dbReference type="InterPro" id="IPR007081">
    <property type="entry name" value="RNA_pol_Rpb1_5"/>
</dbReference>
<dbReference type="RefSeq" id="XP_003239880.1">
    <property type="nucleotide sequence ID" value="XM_003239832.1"/>
</dbReference>
<evidence type="ECO:0000313" key="12">
    <source>
        <dbReference type="EMBL" id="AEA38982.1"/>
    </source>
</evidence>